<organism evidence="2 3">
    <name type="scientific">[Mycobacterium] manitobense</name>
    <dbReference type="NCBI Taxonomy" id="190147"/>
    <lineage>
        <taxon>Bacteria</taxon>
        <taxon>Bacillati</taxon>
        <taxon>Actinomycetota</taxon>
        <taxon>Actinomycetes</taxon>
        <taxon>Mycobacteriales</taxon>
        <taxon>Mycobacteriaceae</taxon>
        <taxon>Mycolicibacterium</taxon>
    </lineage>
</organism>
<name>A0A9X2YDT2_9MYCO</name>
<dbReference type="SUPFAM" id="SSF140453">
    <property type="entry name" value="EsxAB dimer-like"/>
    <property type="match status" value="1"/>
</dbReference>
<reference evidence="2" key="2">
    <citation type="journal article" date="2022" name="BMC Genomics">
        <title>Comparative genome analysis of mycobacteria focusing on tRNA and non-coding RNA.</title>
        <authorList>
            <person name="Behra P.R.K."/>
            <person name="Pettersson B.M.F."/>
            <person name="Ramesh M."/>
            <person name="Das S."/>
            <person name="Dasgupta S."/>
            <person name="Kirsebom L.A."/>
        </authorList>
    </citation>
    <scope>NUCLEOTIDE SEQUENCE</scope>
    <source>
        <strain evidence="2">DSM 44615</strain>
    </source>
</reference>
<dbReference type="Pfam" id="PF10824">
    <property type="entry name" value="T7SS_ESX_EspC"/>
    <property type="match status" value="1"/>
</dbReference>
<dbReference type="EMBL" id="JACKSJ010000201">
    <property type="protein sequence ID" value="MCV7172732.1"/>
    <property type="molecule type" value="Genomic_DNA"/>
</dbReference>
<dbReference type="Gene3D" id="1.10.287.1060">
    <property type="entry name" value="ESAT-6-like"/>
    <property type="match status" value="1"/>
</dbReference>
<reference evidence="2" key="1">
    <citation type="submission" date="2020-07" db="EMBL/GenBank/DDBJ databases">
        <authorList>
            <person name="Pettersson B.M.F."/>
            <person name="Behra P.R.K."/>
            <person name="Ramesh M."/>
            <person name="Das S."/>
            <person name="Dasgupta S."/>
            <person name="Kirsebom L.A."/>
        </authorList>
    </citation>
    <scope>NUCLEOTIDE SEQUENCE</scope>
    <source>
        <strain evidence="2">DSM 44615</strain>
    </source>
</reference>
<evidence type="ECO:0000313" key="2">
    <source>
        <dbReference type="EMBL" id="MCV7172732.1"/>
    </source>
</evidence>
<keyword evidence="3" id="KW-1185">Reference proteome</keyword>
<evidence type="ECO:0000256" key="1">
    <source>
        <dbReference type="SAM" id="MobiDB-lite"/>
    </source>
</evidence>
<accession>A0A9X2YDT2</accession>
<dbReference type="AlphaFoldDB" id="A0A9X2YDT2"/>
<comment type="caution">
    <text evidence="2">The sequence shown here is derived from an EMBL/GenBank/DDBJ whole genome shotgun (WGS) entry which is preliminary data.</text>
</comment>
<evidence type="ECO:0000313" key="3">
    <source>
        <dbReference type="Proteomes" id="UP001140293"/>
    </source>
</evidence>
<feature type="region of interest" description="Disordered" evidence="1">
    <location>
        <begin position="38"/>
        <end position="59"/>
    </location>
</feature>
<sequence length="206" mass="21934">MEPHRVRHRLHAGGHRGEGVVVEYPQPGLRHLLRRRAVGTGASRGAAGGGRGRPDRGLADGRFVAQPRRADQQRGRSHAAHRLEGGLLDQGLHRLPPEGGRGCAVSEIEVDTAEVRRSADQMAVVAQEASSSRSGVADSISGQTAAWKQAGTPGFSRFVGILEEQAERLRTDLNGLSDKLRAAADVYDQQDREGGEALDSTVGGTD</sequence>
<dbReference type="GO" id="GO:0009306">
    <property type="term" value="P:protein secretion"/>
    <property type="evidence" value="ECO:0007669"/>
    <property type="project" value="InterPro"/>
</dbReference>
<dbReference type="InterPro" id="IPR022536">
    <property type="entry name" value="EspC"/>
</dbReference>
<dbReference type="Proteomes" id="UP001140293">
    <property type="component" value="Unassembled WGS sequence"/>
</dbReference>
<dbReference type="InterPro" id="IPR036689">
    <property type="entry name" value="ESAT-6-like_sf"/>
</dbReference>
<feature type="region of interest" description="Disordered" evidence="1">
    <location>
        <begin position="187"/>
        <end position="206"/>
    </location>
</feature>
<gene>
    <name evidence="2" type="ORF">H7I41_22685</name>
</gene>
<proteinExistence type="predicted"/>
<protein>
    <submittedName>
        <fullName evidence="2">ESX-1 secretion-associated protein</fullName>
    </submittedName>
</protein>